<dbReference type="GeneID" id="108864501"/>
<dbReference type="PANTHER" id="PTHR19303:SF74">
    <property type="entry name" value="POGO TRANSPOSABLE ELEMENT WITH KRAB DOMAIN"/>
    <property type="match status" value="1"/>
</dbReference>
<dbReference type="RefSeq" id="XP_018495786.1">
    <property type="nucleotide sequence ID" value="XM_018640270.1"/>
</dbReference>
<dbReference type="InterPro" id="IPR050863">
    <property type="entry name" value="CenT-Element_Derived"/>
</dbReference>
<dbReference type="AlphaFoldDB" id="A0AAJ7L4S7"/>
<dbReference type="Gene3D" id="3.30.420.10">
    <property type="entry name" value="Ribonuclease H-like superfamily/Ribonuclease H"/>
    <property type="match status" value="1"/>
</dbReference>
<feature type="compositionally biased region" description="Low complexity" evidence="1">
    <location>
        <begin position="331"/>
        <end position="358"/>
    </location>
</feature>
<feature type="region of interest" description="Disordered" evidence="1">
    <location>
        <begin position="329"/>
        <end position="360"/>
    </location>
</feature>
<dbReference type="GO" id="GO:0005634">
    <property type="term" value="C:nucleus"/>
    <property type="evidence" value="ECO:0007669"/>
    <property type="project" value="TreeGrafter"/>
</dbReference>
<name>A0AAJ7L4S7_9ACAR</name>
<evidence type="ECO:0000259" key="2">
    <source>
        <dbReference type="Pfam" id="PF03184"/>
    </source>
</evidence>
<keyword evidence="3" id="KW-1185">Reference proteome</keyword>
<gene>
    <name evidence="4" type="primary">LOC108864501</name>
</gene>
<evidence type="ECO:0000313" key="3">
    <source>
        <dbReference type="Proteomes" id="UP000694867"/>
    </source>
</evidence>
<dbReference type="KEGG" id="goe:108864501"/>
<dbReference type="PANTHER" id="PTHR19303">
    <property type="entry name" value="TRANSPOSON"/>
    <property type="match status" value="1"/>
</dbReference>
<reference evidence="4" key="1">
    <citation type="submission" date="2025-08" db="UniProtKB">
        <authorList>
            <consortium name="RefSeq"/>
        </authorList>
    </citation>
    <scope>IDENTIFICATION</scope>
</reference>
<dbReference type="GO" id="GO:0003677">
    <property type="term" value="F:DNA binding"/>
    <property type="evidence" value="ECO:0007669"/>
    <property type="project" value="TreeGrafter"/>
</dbReference>
<proteinExistence type="predicted"/>
<protein>
    <submittedName>
        <fullName evidence="4">Tigger transposable element-derived protein 6-like</fullName>
    </submittedName>
</protein>
<dbReference type="InterPro" id="IPR004875">
    <property type="entry name" value="DDE_SF_endonuclease_dom"/>
</dbReference>
<sequence length="440" mass="49103">MARIGFPVTREMVHQVGIKLANVAVRDGNHRAEVIKSADKWLRLFLQRHPDLVLRTPEHLSCGQASLTEDDIRALFARIEARLLENNLQSVLQDPNRIFNKDETGIALNPQPGQVLAQRGSRNVQSRGGSEKDRVTMLVTGSAAGFLAPSAIILKRKRVPPAFVECLGEGFCLMKSNSGWMTGVTFLEYLERHFQPFLNRRGIVLPVLLFLDNHRSHLTMEVTTYCDADGIILLPLLPNATHILQPLGVAVFRAVKNAWRKIGNDWRVKNGGRSTRIEEFLILIQQAFGAFDASWLMNGFRKTGIYPWNPNAVDYSKCCSFAGPADSLGPSGQAGSSRQAGSSKQAGSSAQAETSAQAEPSMPFIVELEERMTAEQLNLFQNQQGEWRGPEHMRDLFEIWTLADQELSSHASAASVEEPLNEIRDILSLPQPYQPKQRRR</sequence>
<dbReference type="Pfam" id="PF03184">
    <property type="entry name" value="DDE_1"/>
    <property type="match status" value="1"/>
</dbReference>
<dbReference type="InterPro" id="IPR036397">
    <property type="entry name" value="RNaseH_sf"/>
</dbReference>
<feature type="domain" description="DDE-1" evidence="2">
    <location>
        <begin position="132"/>
        <end position="294"/>
    </location>
</feature>
<evidence type="ECO:0000313" key="4">
    <source>
        <dbReference type="RefSeq" id="XP_018495786.1"/>
    </source>
</evidence>
<dbReference type="Proteomes" id="UP000694867">
    <property type="component" value="Unplaced"/>
</dbReference>
<evidence type="ECO:0000256" key="1">
    <source>
        <dbReference type="SAM" id="MobiDB-lite"/>
    </source>
</evidence>
<accession>A0AAJ7L4S7</accession>
<organism evidence="3 4">
    <name type="scientific">Galendromus occidentalis</name>
    <name type="common">western predatory mite</name>
    <dbReference type="NCBI Taxonomy" id="34638"/>
    <lineage>
        <taxon>Eukaryota</taxon>
        <taxon>Metazoa</taxon>
        <taxon>Ecdysozoa</taxon>
        <taxon>Arthropoda</taxon>
        <taxon>Chelicerata</taxon>
        <taxon>Arachnida</taxon>
        <taxon>Acari</taxon>
        <taxon>Parasitiformes</taxon>
        <taxon>Mesostigmata</taxon>
        <taxon>Gamasina</taxon>
        <taxon>Phytoseioidea</taxon>
        <taxon>Phytoseiidae</taxon>
        <taxon>Typhlodrominae</taxon>
        <taxon>Galendromus</taxon>
    </lineage>
</organism>